<feature type="compositionally biased region" description="Basic and acidic residues" evidence="2">
    <location>
        <begin position="522"/>
        <end position="554"/>
    </location>
</feature>
<feature type="compositionally biased region" description="Polar residues" evidence="2">
    <location>
        <begin position="644"/>
        <end position="670"/>
    </location>
</feature>
<feature type="coiled-coil region" evidence="1">
    <location>
        <begin position="1046"/>
        <end position="1108"/>
    </location>
</feature>
<dbReference type="Proteomes" id="UP001633002">
    <property type="component" value="Unassembled WGS sequence"/>
</dbReference>
<feature type="compositionally biased region" description="Basic and acidic residues" evidence="2">
    <location>
        <begin position="1420"/>
        <end position="1440"/>
    </location>
</feature>
<reference evidence="3 4" key="1">
    <citation type="submission" date="2024-09" db="EMBL/GenBank/DDBJ databases">
        <title>Chromosome-scale assembly of Riccia sorocarpa.</title>
        <authorList>
            <person name="Paukszto L."/>
        </authorList>
    </citation>
    <scope>NUCLEOTIDE SEQUENCE [LARGE SCALE GENOMIC DNA]</scope>
    <source>
        <strain evidence="3">LP-2024</strain>
        <tissue evidence="3">Aerial parts of the thallus</tissue>
    </source>
</reference>
<feature type="region of interest" description="Disordered" evidence="2">
    <location>
        <begin position="90"/>
        <end position="248"/>
    </location>
</feature>
<feature type="coiled-coil region" evidence="1">
    <location>
        <begin position="1603"/>
        <end position="1630"/>
    </location>
</feature>
<proteinExistence type="predicted"/>
<feature type="compositionally biased region" description="Basic and acidic residues" evidence="2">
    <location>
        <begin position="2032"/>
        <end position="2044"/>
    </location>
</feature>
<feature type="coiled-coil region" evidence="1">
    <location>
        <begin position="902"/>
        <end position="955"/>
    </location>
</feature>
<gene>
    <name evidence="3" type="ORF">R1sor_005104</name>
</gene>
<evidence type="ECO:0000313" key="3">
    <source>
        <dbReference type="EMBL" id="KAL3691453.1"/>
    </source>
</evidence>
<name>A0ABD3HJ69_9MARC</name>
<keyword evidence="4" id="KW-1185">Reference proteome</keyword>
<feature type="compositionally biased region" description="Polar residues" evidence="2">
    <location>
        <begin position="317"/>
        <end position="333"/>
    </location>
</feature>
<feature type="region of interest" description="Disordered" evidence="2">
    <location>
        <begin position="452"/>
        <end position="474"/>
    </location>
</feature>
<feature type="compositionally biased region" description="Basic and acidic residues" evidence="2">
    <location>
        <begin position="102"/>
        <end position="113"/>
    </location>
</feature>
<protein>
    <submittedName>
        <fullName evidence="3">Uncharacterized protein</fullName>
    </submittedName>
</protein>
<feature type="region of interest" description="Disordered" evidence="2">
    <location>
        <begin position="1817"/>
        <end position="1898"/>
    </location>
</feature>
<feature type="compositionally biased region" description="Basic and acidic residues" evidence="2">
    <location>
        <begin position="197"/>
        <end position="208"/>
    </location>
</feature>
<evidence type="ECO:0000256" key="2">
    <source>
        <dbReference type="SAM" id="MobiDB-lite"/>
    </source>
</evidence>
<feature type="region of interest" description="Disordered" evidence="2">
    <location>
        <begin position="575"/>
        <end position="628"/>
    </location>
</feature>
<feature type="region of interest" description="Disordered" evidence="2">
    <location>
        <begin position="1407"/>
        <end position="1440"/>
    </location>
</feature>
<feature type="region of interest" description="Disordered" evidence="2">
    <location>
        <begin position="1989"/>
        <end position="2051"/>
    </location>
</feature>
<keyword evidence="1" id="KW-0175">Coiled coil</keyword>
<sequence>MDGAILPINFYCRSARLCLKRATLSKKSHLDAEELQHLKAFETLVISTIPGHPDYSAKKEEKCLVEIRSRLPDAKKRIVELKGFNNKTTTRDTSIAASSNPKEAHPEKGDSKSLQRNSSISKRQPKFSGRPSTAGTSNSPSGFKPTGNRSRSEPNTPLKSQRSSKTETQRITPARSPNKIRAQPRKQSEESTPSEKQTLEKGSSKMHDTVSFTSKSTPASRKSTPFLERVRNEEECQTSNVLRKPKEKEKLLAKVENLSREASPLRERTQRAMPRVNTLGLLASHASRSTTRLGSRFDSPIKQGNFLGSDDDGEMFSSRNTTERLSTGVTQMSTEREKKDSTSKGVLSSIQKLRSAEYSFRHSPNEIEANEEHPHRDEQEISCSPLLQSDEAHQGSDSRKRDEAAWTALKLQEQFGEALKELGGLQDQDTTVGVNISDNRFLHGNIPNYEQIGSSQQDGFRKSPAHPHYGQVDNVHSGLRHSRLHNLGNGEVKSYKEYMTSKSQRSGGSSPEKPPVLRSRAKPREHSNGEHADSASRPHSRTGSEKSDHKNSLRVTEDCARFRVQMKVLKEMAEDSRVREFSLHQEKEPATKRRFYEEHNTDMRVSKRGVKSHKSASGDGKGAANDVYESGIDDRSNCYHHLSSTATHHQPTELKGQQLSKNKNKATNLPSDMVSPDPASSPSSSFSSSSSSLSSLPLSHYIQKLKHLGPDSRFLSSPPKRSTHLTANYMNSTRVNVSDHKHPHHHHVESEPDGRHTSSPAAILLPKSPPSSNVQSTRIQQRIGHLYKTSRPDRELSPSKHTNPDQRLDAVLGGCALVASHLQRQISPERNSHNRTHRNLRITPSSKEMDVGDDCVLSFSEQKCLEKEQTEVFDGSMAGLQKLVGELKGSVEGVKIRIEVESEGWRSRIEGLEKEIETLKEGKETELTEIKKYIRNEVKARMGEFSAEMERMRNDEKVENVMQARIDNQLIANSSTIVDLKKQVRSLWSEVESRTKEREDMKQHMDRLAHMGDEARESVGREIKTLRRELCIEEDRGETRKEGEEKAEMRKALEKIKDEGLDLKAEVNALKRGEKGMKVELENVKKLVEKVQEDTEEMERDRGAAQMEGVKERLLIMERVESLSQLYLGGLEELRTDVYNVKFHCRDRMDELESQWGEYKRQREMDSVGDHSGGAEQQRLLHEMEHFRSELAQIMETERGLLRQALEREHDCIRRQMMEIGNSNKNELSCMIKVEMQKRNQAAKDKLTCLPEPMKRDMDRLKLDVEEAQHNAEVIAQSLAMVERERDAAAQAAADASSAAAKAGEVLSELLGQFSSEMATTRRKSLALQDNISLEKEAALQAVVEAKRQSDEFQEFLLQEKTRFRNAVAMVQHERDAAAAAASEASSSAIKAGEVLAEMLGSFNQEMNKARRKSSQLQDGLDRERENLERDREEVMKNSHEAQNRFTEELEKAITTWKRAMDQEVGKAKQMTAGLEEERHRLSQNIVDSDIEHLQKTDDALSKLHVAVKNLEESAQISQQEKQKQRSLKQDMKAKNEQEYKKLRERIDEALRREEALKELVDESADRVKKLETMHTDLLQSFKEIESSTGDLEKTASIWLPKYESAVRIVHELNCKVEKLEENCKAISSDEAHLAESNLESRKDMVTTGTDQKDLFRKVENRDRAQSQAITLLDTRVSQLESVVGSGGDGLSLKLEYIENKTCSVPNNVAGFTQTVEALQRKVEVLSAPQTDTEEKTTFLVGSDMALDVNSKLTSLESRIELVASATFTNLRLLDSKVEECSTNAQQALEGAATAESKCSALGVELVKVFRMLASSRPESSAVAQRAKSPPTCGRDHSPTKSHPARSPGPSPARMQSVSSPTRPSPPRSRSVLQQKSLPVPKPSFKRGTQAKPRASADFTRGTLASEMRKVTSRSEQVETEEEYIVLGDQARERVAGSRDQRLQVRENETISQALCVHEQQPSDKVPPQEITTERTTCIQEEEIKGLGRLTISQDRSDDKHKEGGNKGQRTNIRLEAGRIHVNVSHRSGAHGNRERKSGTEQKADLVAVQL</sequence>
<feature type="coiled-coil region" evidence="1">
    <location>
        <begin position="1258"/>
        <end position="1285"/>
    </location>
</feature>
<feature type="region of interest" description="Disordered" evidence="2">
    <location>
        <begin position="737"/>
        <end position="776"/>
    </location>
</feature>
<feature type="compositionally biased region" description="Polar residues" evidence="2">
    <location>
        <begin position="90"/>
        <end position="101"/>
    </location>
</feature>
<feature type="region of interest" description="Disordered" evidence="2">
    <location>
        <begin position="644"/>
        <end position="693"/>
    </location>
</feature>
<feature type="compositionally biased region" description="Polar residues" evidence="2">
    <location>
        <begin position="210"/>
        <end position="223"/>
    </location>
</feature>
<feature type="compositionally biased region" description="Low complexity" evidence="2">
    <location>
        <begin position="1857"/>
        <end position="1872"/>
    </location>
</feature>
<feature type="compositionally biased region" description="Basic and acidic residues" evidence="2">
    <location>
        <begin position="1995"/>
        <end position="2005"/>
    </location>
</feature>
<feature type="region of interest" description="Disordered" evidence="2">
    <location>
        <begin position="500"/>
        <end position="554"/>
    </location>
</feature>
<feature type="region of interest" description="Disordered" evidence="2">
    <location>
        <begin position="304"/>
        <end position="349"/>
    </location>
</feature>
<dbReference type="EMBL" id="JBJQOH010000003">
    <property type="protein sequence ID" value="KAL3691453.1"/>
    <property type="molecule type" value="Genomic_DNA"/>
</dbReference>
<evidence type="ECO:0000313" key="4">
    <source>
        <dbReference type="Proteomes" id="UP001633002"/>
    </source>
</evidence>
<organism evidence="3 4">
    <name type="scientific">Riccia sorocarpa</name>
    <dbReference type="NCBI Taxonomy" id="122646"/>
    <lineage>
        <taxon>Eukaryota</taxon>
        <taxon>Viridiplantae</taxon>
        <taxon>Streptophyta</taxon>
        <taxon>Embryophyta</taxon>
        <taxon>Marchantiophyta</taxon>
        <taxon>Marchantiopsida</taxon>
        <taxon>Marchantiidae</taxon>
        <taxon>Marchantiales</taxon>
        <taxon>Ricciaceae</taxon>
        <taxon>Riccia</taxon>
    </lineage>
</organism>
<feature type="compositionally biased region" description="Low complexity" evidence="2">
    <location>
        <begin position="675"/>
        <end position="693"/>
    </location>
</feature>
<accession>A0ABD3HJ69</accession>
<evidence type="ECO:0000256" key="1">
    <source>
        <dbReference type="SAM" id="Coils"/>
    </source>
</evidence>
<feature type="compositionally biased region" description="Polar residues" evidence="2">
    <location>
        <begin position="130"/>
        <end position="163"/>
    </location>
</feature>
<feature type="compositionally biased region" description="Basic and acidic residues" evidence="2">
    <location>
        <begin position="575"/>
        <end position="605"/>
    </location>
</feature>
<feature type="compositionally biased region" description="Basic and acidic residues" evidence="2">
    <location>
        <begin position="1521"/>
        <end position="1536"/>
    </location>
</feature>
<comment type="caution">
    <text evidence="3">The sequence shown here is derived from an EMBL/GenBank/DDBJ whole genome shotgun (WGS) entry which is preliminary data.</text>
</comment>
<feature type="compositionally biased region" description="Polar residues" evidence="2">
    <location>
        <begin position="500"/>
        <end position="509"/>
    </location>
</feature>
<feature type="region of interest" description="Disordered" evidence="2">
    <location>
        <begin position="1514"/>
        <end position="1536"/>
    </location>
</feature>